<sequence>MDQAQQQLAVRLMRSREAGGGDNRVARNVIMLMGDGLSITTLTAARILKGQHAGCSGEEAQLAVEQFPYSGLCKTYCTDSQTADSACAATACLTGIKTNYGSIGQSAQGVKVESILDWAQHADKATGIVTTTRLTDASPASGYAHVQRRSQELDIARQLIEDAPGRHLDVILGGGLGKFASERSDGRDLLKQWRASNPDGCFASTLSELRNCGATNGSLFGVFSDNHMAYHLAASKDQPRLRDMTEAAIQRLEQQPQGYFVFIEGGRIDHGHHETRAGYALDEMLELDAAIEVAVHLTNPNETLIIVTADHSHTLSMAGYANRGTAILGLDPSQRDLDGIPYSTLNYAIGKWQSLNKAGKRENPAPHLSKTSFTPSYIHARGVHSGEDVAVFALGPQSHLFSGVMEQNLLPHLMAYAACVGHGATICEPSP</sequence>
<dbReference type="Gene3D" id="3.40.720.10">
    <property type="entry name" value="Alkaline Phosphatase, subunit A"/>
    <property type="match status" value="1"/>
</dbReference>
<keyword evidence="3" id="KW-0479">Metal-binding</keyword>
<gene>
    <name evidence="5" type="ORF">AWZ03_012332</name>
</gene>
<dbReference type="Pfam" id="PF00245">
    <property type="entry name" value="Alk_phosphatase"/>
    <property type="match status" value="1"/>
</dbReference>
<evidence type="ECO:0000256" key="2">
    <source>
        <dbReference type="PIRSR" id="PIRSR601952-1"/>
    </source>
</evidence>
<dbReference type="GO" id="GO:0046872">
    <property type="term" value="F:metal ion binding"/>
    <property type="evidence" value="ECO:0007669"/>
    <property type="project" value="UniProtKB-KW"/>
</dbReference>
<evidence type="ECO:0000256" key="3">
    <source>
        <dbReference type="PIRSR" id="PIRSR601952-2"/>
    </source>
</evidence>
<dbReference type="CDD" id="cd16012">
    <property type="entry name" value="ALP"/>
    <property type="match status" value="1"/>
</dbReference>
<keyword evidence="3" id="KW-0460">Magnesium</keyword>
<feature type="binding site" evidence="3">
    <location>
        <position position="310"/>
    </location>
    <ligand>
        <name>Zn(2+)</name>
        <dbReference type="ChEBI" id="CHEBI:29105"/>
        <label>2</label>
    </ligand>
</feature>
<evidence type="ECO:0000313" key="6">
    <source>
        <dbReference type="Proteomes" id="UP000295192"/>
    </source>
</evidence>
<keyword evidence="3" id="KW-0862">Zinc</keyword>
<dbReference type="GO" id="GO:0004035">
    <property type="term" value="F:alkaline phosphatase activity"/>
    <property type="evidence" value="ECO:0007669"/>
    <property type="project" value="UniProtKB-EC"/>
</dbReference>
<comment type="cofactor">
    <cofactor evidence="3">
        <name>Zn(2+)</name>
        <dbReference type="ChEBI" id="CHEBI:29105"/>
    </cofactor>
    <text evidence="3">Binds 2 Zn(2+) ions.</text>
</comment>
<dbReference type="Proteomes" id="UP000295192">
    <property type="component" value="Unassembled WGS sequence"/>
</dbReference>
<dbReference type="PANTHER" id="PTHR11596">
    <property type="entry name" value="ALKALINE PHOSPHATASE"/>
    <property type="match status" value="1"/>
</dbReference>
<dbReference type="OrthoDB" id="5818554at2759"/>
<keyword evidence="6" id="KW-1185">Reference proteome</keyword>
<comment type="similarity">
    <text evidence="4">Belongs to the alkaline phosphatase family.</text>
</comment>
<dbReference type="OMA" id="YAIGKWQ"/>
<organism evidence="5 6">
    <name type="scientific">Drosophila navojoa</name>
    <name type="common">Fruit fly</name>
    <dbReference type="NCBI Taxonomy" id="7232"/>
    <lineage>
        <taxon>Eukaryota</taxon>
        <taxon>Metazoa</taxon>
        <taxon>Ecdysozoa</taxon>
        <taxon>Arthropoda</taxon>
        <taxon>Hexapoda</taxon>
        <taxon>Insecta</taxon>
        <taxon>Pterygota</taxon>
        <taxon>Neoptera</taxon>
        <taxon>Endopterygota</taxon>
        <taxon>Diptera</taxon>
        <taxon>Brachycera</taxon>
        <taxon>Muscomorpha</taxon>
        <taxon>Ephydroidea</taxon>
        <taxon>Drosophilidae</taxon>
        <taxon>Drosophila</taxon>
    </lineage>
</organism>
<feature type="binding site" evidence="3">
    <location>
        <position position="273"/>
    </location>
    <ligand>
        <name>Zn(2+)</name>
        <dbReference type="ChEBI" id="CHEBI:29105"/>
        <label>2</label>
    </ligand>
</feature>
<evidence type="ECO:0000256" key="1">
    <source>
        <dbReference type="ARBA" id="ARBA00012647"/>
    </source>
</evidence>
<feature type="binding site" evidence="3">
    <location>
        <position position="138"/>
    </location>
    <ligand>
        <name>Mg(2+)</name>
        <dbReference type="ChEBI" id="CHEBI:18420"/>
    </ligand>
</feature>
<dbReference type="STRING" id="7232.A0A484AXV7"/>
<feature type="binding site" evidence="3">
    <location>
        <position position="136"/>
    </location>
    <ligand>
        <name>Mg(2+)</name>
        <dbReference type="ChEBI" id="CHEBI:18420"/>
    </ligand>
</feature>
<comment type="caution">
    <text evidence="5">The sequence shown here is derived from an EMBL/GenBank/DDBJ whole genome shotgun (WGS) entry which is preliminary data.</text>
</comment>
<feature type="active site" description="Phosphoserine intermediate" evidence="2">
    <location>
        <position position="85"/>
    </location>
</feature>
<reference evidence="5 6" key="1">
    <citation type="journal article" date="2019" name="J. Hered.">
        <title>An Improved Genome Assembly for Drosophila navojoa, the Basal Species in the mojavensis Cluster.</title>
        <authorList>
            <person name="Vanderlinde T."/>
            <person name="Dupim E.G."/>
            <person name="Nazario-Yepiz N.O."/>
            <person name="Carvalho A.B."/>
        </authorList>
    </citation>
    <scope>NUCLEOTIDE SEQUENCE [LARGE SCALE GENOMIC DNA]</scope>
    <source>
        <strain evidence="5">Navoj_Jal97</strain>
        <tissue evidence="5">Whole organism</tissue>
    </source>
</reference>
<dbReference type="InterPro" id="IPR001952">
    <property type="entry name" value="Alkaline_phosphatase"/>
</dbReference>
<feature type="binding site" evidence="3">
    <location>
        <position position="311"/>
    </location>
    <ligand>
        <name>Zn(2+)</name>
        <dbReference type="ChEBI" id="CHEBI:29105"/>
        <label>2</label>
    </ligand>
</feature>
<dbReference type="EMBL" id="LSRL02000387">
    <property type="protein sequence ID" value="TDG41248.1"/>
    <property type="molecule type" value="Genomic_DNA"/>
</dbReference>
<protein>
    <recommendedName>
        <fullName evidence="1">alkaline phosphatase</fullName>
        <ecNumber evidence="1">3.1.3.1</ecNumber>
    </recommendedName>
</protein>
<dbReference type="SMART" id="SM00098">
    <property type="entry name" value="alkPPc"/>
    <property type="match status" value="1"/>
</dbReference>
<dbReference type="InterPro" id="IPR017850">
    <property type="entry name" value="Alkaline_phosphatase_core_sf"/>
</dbReference>
<accession>A0A484AXV7</accession>
<dbReference type="PANTHER" id="PTHR11596:SF91">
    <property type="entry name" value="ALKALINE PHOSPHATASE-RELATED"/>
    <property type="match status" value="1"/>
</dbReference>
<dbReference type="SUPFAM" id="SSF53649">
    <property type="entry name" value="Alkaline phosphatase-like"/>
    <property type="match status" value="1"/>
</dbReference>
<comment type="cofactor">
    <cofactor evidence="3">
        <name>Mg(2+)</name>
        <dbReference type="ChEBI" id="CHEBI:18420"/>
    </cofactor>
    <text evidence="3">Binds 1 Mg(2+) ion.</text>
</comment>
<feature type="binding site" evidence="3">
    <location>
        <position position="264"/>
    </location>
    <ligand>
        <name>Mg(2+)</name>
        <dbReference type="ChEBI" id="CHEBI:18420"/>
    </ligand>
</feature>
<feature type="binding site" evidence="3">
    <location>
        <position position="384"/>
    </location>
    <ligand>
        <name>Zn(2+)</name>
        <dbReference type="ChEBI" id="CHEBI:29105"/>
        <label>2</label>
    </ligand>
</feature>
<evidence type="ECO:0000256" key="4">
    <source>
        <dbReference type="RuleBase" id="RU003946"/>
    </source>
</evidence>
<evidence type="ECO:0000313" key="5">
    <source>
        <dbReference type="EMBL" id="TDG41248.1"/>
    </source>
</evidence>
<feature type="binding site" evidence="3">
    <location>
        <position position="35"/>
    </location>
    <ligand>
        <name>Zn(2+)</name>
        <dbReference type="ChEBI" id="CHEBI:29105"/>
        <label>2</label>
    </ligand>
</feature>
<dbReference type="EC" id="3.1.3.1" evidence="1"/>
<feature type="binding site" evidence="3">
    <location>
        <position position="269"/>
    </location>
    <ligand>
        <name>Zn(2+)</name>
        <dbReference type="ChEBI" id="CHEBI:29105"/>
        <label>2</label>
    </ligand>
</feature>
<dbReference type="AlphaFoldDB" id="A0A484AXV7"/>
<feature type="binding site" evidence="3">
    <location>
        <position position="35"/>
    </location>
    <ligand>
        <name>Mg(2+)</name>
        <dbReference type="ChEBI" id="CHEBI:18420"/>
    </ligand>
</feature>
<proteinExistence type="inferred from homology"/>
<dbReference type="PRINTS" id="PR00113">
    <property type="entry name" value="ALKPHPHTASE"/>
</dbReference>
<name>A0A484AXV7_DRONA</name>